<dbReference type="Proteomes" id="UP000319557">
    <property type="component" value="Chromosome"/>
</dbReference>
<keyword evidence="1" id="KW-0472">Membrane</keyword>
<feature type="transmembrane region" description="Helical" evidence="1">
    <location>
        <begin position="63"/>
        <end position="82"/>
    </location>
</feature>
<dbReference type="AlphaFoldDB" id="A0A517M7E2"/>
<dbReference type="KEGG" id="ruv:EC9_50190"/>
<dbReference type="RefSeq" id="WP_145348556.1">
    <property type="nucleotide sequence ID" value="NZ_CP036261.1"/>
</dbReference>
<dbReference type="SUPFAM" id="SSF52833">
    <property type="entry name" value="Thioredoxin-like"/>
    <property type="match status" value="1"/>
</dbReference>
<gene>
    <name evidence="2" type="ORF">EC9_50190</name>
</gene>
<sequence length="335" mass="36598">MTYADVPIDRDSINPAYKPRGWMQYALCVAAVYHLAWGALAIMMPATMLGWLGTDGDGLAITLWQYIGLLVGLFGIGCGIASRNPTGHWLLLAIGLMGKIFTATGFALAFSTGAVPMAIGWTVLTNDLIWIVPLALILWESAHTAHAVDSAHSEPEADDPMDDLRTNTGKSLNELADANPQMIVFLRHAGCTFCRQTLADISLQRALIEATGCRLLFVHLGPEDAQATEVFRRYDVDDVPRISDPSCRLYRQFGLELGGFSQLFGLRVWLRGLIYGVVNGHGIGAIQGNSFQMPGVYLYHCGMILDGIRHELASDRTNYVDFARQIEQSPPAVSA</sequence>
<dbReference type="InterPro" id="IPR036249">
    <property type="entry name" value="Thioredoxin-like_sf"/>
</dbReference>
<keyword evidence="1" id="KW-1133">Transmembrane helix</keyword>
<dbReference type="Gene3D" id="3.40.30.10">
    <property type="entry name" value="Glutaredoxin"/>
    <property type="match status" value="1"/>
</dbReference>
<reference evidence="2 3" key="1">
    <citation type="submission" date="2019-02" db="EMBL/GenBank/DDBJ databases">
        <title>Deep-cultivation of Planctomycetes and their phenomic and genomic characterization uncovers novel biology.</title>
        <authorList>
            <person name="Wiegand S."/>
            <person name="Jogler M."/>
            <person name="Boedeker C."/>
            <person name="Pinto D."/>
            <person name="Vollmers J."/>
            <person name="Rivas-Marin E."/>
            <person name="Kohn T."/>
            <person name="Peeters S.H."/>
            <person name="Heuer A."/>
            <person name="Rast P."/>
            <person name="Oberbeckmann S."/>
            <person name="Bunk B."/>
            <person name="Jeske O."/>
            <person name="Meyerdierks A."/>
            <person name="Storesund J.E."/>
            <person name="Kallscheuer N."/>
            <person name="Luecker S."/>
            <person name="Lage O.M."/>
            <person name="Pohl T."/>
            <person name="Merkel B.J."/>
            <person name="Hornburger P."/>
            <person name="Mueller R.-W."/>
            <person name="Bruemmer F."/>
            <person name="Labrenz M."/>
            <person name="Spormann A.M."/>
            <person name="Op den Camp H."/>
            <person name="Overmann J."/>
            <person name="Amann R."/>
            <person name="Jetten M.S.M."/>
            <person name="Mascher T."/>
            <person name="Medema M.H."/>
            <person name="Devos D.P."/>
            <person name="Kaster A.-K."/>
            <person name="Ovreas L."/>
            <person name="Rohde M."/>
            <person name="Galperin M.Y."/>
            <person name="Jogler C."/>
        </authorList>
    </citation>
    <scope>NUCLEOTIDE SEQUENCE [LARGE SCALE GENOMIC DNA]</scope>
    <source>
        <strain evidence="2 3">EC9</strain>
    </source>
</reference>
<dbReference type="EMBL" id="CP036261">
    <property type="protein sequence ID" value="QDS90802.1"/>
    <property type="molecule type" value="Genomic_DNA"/>
</dbReference>
<feature type="transmembrane region" description="Helical" evidence="1">
    <location>
        <begin position="25"/>
        <end position="51"/>
    </location>
</feature>
<evidence type="ECO:0000256" key="1">
    <source>
        <dbReference type="SAM" id="Phobius"/>
    </source>
</evidence>
<evidence type="ECO:0000313" key="3">
    <source>
        <dbReference type="Proteomes" id="UP000319557"/>
    </source>
</evidence>
<name>A0A517M7E2_9BACT</name>
<accession>A0A517M7E2</accession>
<keyword evidence="3" id="KW-1185">Reference proteome</keyword>
<proteinExistence type="predicted"/>
<protein>
    <submittedName>
        <fullName evidence="2">Uncharacterized protein</fullName>
    </submittedName>
</protein>
<keyword evidence="1" id="KW-0812">Transmembrane</keyword>
<feature type="transmembrane region" description="Helical" evidence="1">
    <location>
        <begin position="89"/>
        <end position="112"/>
    </location>
</feature>
<organism evidence="2 3">
    <name type="scientific">Rosistilla ulvae</name>
    <dbReference type="NCBI Taxonomy" id="1930277"/>
    <lineage>
        <taxon>Bacteria</taxon>
        <taxon>Pseudomonadati</taxon>
        <taxon>Planctomycetota</taxon>
        <taxon>Planctomycetia</taxon>
        <taxon>Pirellulales</taxon>
        <taxon>Pirellulaceae</taxon>
        <taxon>Rosistilla</taxon>
    </lineage>
</organism>
<dbReference type="OrthoDB" id="200319at2"/>
<evidence type="ECO:0000313" key="2">
    <source>
        <dbReference type="EMBL" id="QDS90802.1"/>
    </source>
</evidence>